<name>A0A212KEM7_9BACT</name>
<sequence>MPVIDFSTGQPVERRVEAPTKVQPEKAQPARRKRGTLAHEMRTALLAKVHIAKTQLGMTDGEYLTMLDSYYNVSSAGVLDLAELKGLVLVMQREYGFKPTKGSAKRKATRKKAIPATLQSGANDPLDRKPLMEKIEAQLTEKGRVEGTHVPWGYAVAVLKKQSGGVTRCFEHATAEQLRGVIAALTRDAKRQGRRAY</sequence>
<dbReference type="AlphaFoldDB" id="A0A212KEM7"/>
<gene>
    <name evidence="2" type="ORF">KM92DES2_12886</name>
</gene>
<evidence type="ECO:0008006" key="3">
    <source>
        <dbReference type="Google" id="ProtNLM"/>
    </source>
</evidence>
<dbReference type="EMBL" id="FLUP01000001">
    <property type="protein sequence ID" value="SBW10097.1"/>
    <property type="molecule type" value="Genomic_DNA"/>
</dbReference>
<evidence type="ECO:0000256" key="1">
    <source>
        <dbReference type="SAM" id="MobiDB-lite"/>
    </source>
</evidence>
<evidence type="ECO:0000313" key="2">
    <source>
        <dbReference type="EMBL" id="SBW10097.1"/>
    </source>
</evidence>
<feature type="region of interest" description="Disordered" evidence="1">
    <location>
        <begin position="13"/>
        <end position="35"/>
    </location>
</feature>
<dbReference type="RefSeq" id="WP_296936973.1">
    <property type="nucleotide sequence ID" value="NZ_LT598928.1"/>
</dbReference>
<proteinExistence type="predicted"/>
<protein>
    <recommendedName>
        <fullName evidence="3">Regulatory protein GemA</fullName>
    </recommendedName>
</protein>
<reference evidence="2" key="1">
    <citation type="submission" date="2016-04" db="EMBL/GenBank/DDBJ databases">
        <authorList>
            <person name="Evans L.H."/>
            <person name="Alamgir A."/>
            <person name="Owens N."/>
            <person name="Weber N.D."/>
            <person name="Virtaneva K."/>
            <person name="Barbian K."/>
            <person name="Babar A."/>
            <person name="Rosenke K."/>
        </authorList>
    </citation>
    <scope>NUCLEOTIDE SEQUENCE</scope>
    <source>
        <strain evidence="2">92-2</strain>
    </source>
</reference>
<dbReference type="Pfam" id="PF06252">
    <property type="entry name" value="GemA"/>
    <property type="match status" value="1"/>
</dbReference>
<organism evidence="2">
    <name type="scientific">uncultured Desulfovibrio sp</name>
    <dbReference type="NCBI Taxonomy" id="167968"/>
    <lineage>
        <taxon>Bacteria</taxon>
        <taxon>Pseudomonadati</taxon>
        <taxon>Thermodesulfobacteriota</taxon>
        <taxon>Desulfovibrionia</taxon>
        <taxon>Desulfovibrionales</taxon>
        <taxon>Desulfovibrionaceae</taxon>
        <taxon>Desulfovibrio</taxon>
        <taxon>environmental samples</taxon>
    </lineage>
</organism>
<dbReference type="InterPro" id="IPR009363">
    <property type="entry name" value="Phage_Mu_Gp16"/>
</dbReference>
<accession>A0A212KEM7</accession>